<dbReference type="OrthoDB" id="2576311at2759"/>
<keyword evidence="2" id="KW-0472">Membrane</keyword>
<dbReference type="HOGENOM" id="CLU_053888_1_1_1"/>
<name>A0A0C2X3F5_AMAMK</name>
<organism evidence="3 4">
    <name type="scientific">Amanita muscaria (strain Koide BX008)</name>
    <dbReference type="NCBI Taxonomy" id="946122"/>
    <lineage>
        <taxon>Eukaryota</taxon>
        <taxon>Fungi</taxon>
        <taxon>Dikarya</taxon>
        <taxon>Basidiomycota</taxon>
        <taxon>Agaricomycotina</taxon>
        <taxon>Agaricomycetes</taxon>
        <taxon>Agaricomycetidae</taxon>
        <taxon>Agaricales</taxon>
        <taxon>Pluteineae</taxon>
        <taxon>Amanitaceae</taxon>
        <taxon>Amanita</taxon>
    </lineage>
</organism>
<evidence type="ECO:0000256" key="2">
    <source>
        <dbReference type="SAM" id="Phobius"/>
    </source>
</evidence>
<sequence>MSGSQANCTDSGYNWVYNSLGQSPCFVAQSLDICGAQDTNIPPLPSGNTYGGPSVNETDSCRCSSVYYSLLAACSGCQDRNWIRWSTYTQNCSQVYLAIYPNTIPHSTRVPHWAYLDVSVNDTFDFNAASNAGGPESAQSPAPSSAGSLSNSSPNTVAIVSGVVGGCLGLTLIIGLSIFGYRRRRTRKRRARIAALREGPGILASPPPLIAFHTSNSF</sequence>
<evidence type="ECO:0000256" key="1">
    <source>
        <dbReference type="SAM" id="MobiDB-lite"/>
    </source>
</evidence>
<dbReference type="Proteomes" id="UP000054549">
    <property type="component" value="Unassembled WGS sequence"/>
</dbReference>
<evidence type="ECO:0000313" key="3">
    <source>
        <dbReference type="EMBL" id="KIL68697.1"/>
    </source>
</evidence>
<feature type="transmembrane region" description="Helical" evidence="2">
    <location>
        <begin position="157"/>
        <end position="181"/>
    </location>
</feature>
<protein>
    <submittedName>
        <fullName evidence="3">Uncharacterized protein</fullName>
    </submittedName>
</protein>
<dbReference type="CDD" id="cd12087">
    <property type="entry name" value="TM_EGFR-like"/>
    <property type="match status" value="1"/>
</dbReference>
<keyword evidence="4" id="KW-1185">Reference proteome</keyword>
<proteinExistence type="predicted"/>
<feature type="region of interest" description="Disordered" evidence="1">
    <location>
        <begin position="130"/>
        <end position="150"/>
    </location>
</feature>
<keyword evidence="2" id="KW-0812">Transmembrane</keyword>
<dbReference type="STRING" id="946122.A0A0C2X3F5"/>
<reference evidence="3 4" key="1">
    <citation type="submission" date="2014-04" db="EMBL/GenBank/DDBJ databases">
        <title>Evolutionary Origins and Diversification of the Mycorrhizal Mutualists.</title>
        <authorList>
            <consortium name="DOE Joint Genome Institute"/>
            <consortium name="Mycorrhizal Genomics Consortium"/>
            <person name="Kohler A."/>
            <person name="Kuo A."/>
            <person name="Nagy L.G."/>
            <person name="Floudas D."/>
            <person name="Copeland A."/>
            <person name="Barry K.W."/>
            <person name="Cichocki N."/>
            <person name="Veneault-Fourrey C."/>
            <person name="LaButti K."/>
            <person name="Lindquist E.A."/>
            <person name="Lipzen A."/>
            <person name="Lundell T."/>
            <person name="Morin E."/>
            <person name="Murat C."/>
            <person name="Riley R."/>
            <person name="Ohm R."/>
            <person name="Sun H."/>
            <person name="Tunlid A."/>
            <person name="Henrissat B."/>
            <person name="Grigoriev I.V."/>
            <person name="Hibbett D.S."/>
            <person name="Martin F."/>
        </authorList>
    </citation>
    <scope>NUCLEOTIDE SEQUENCE [LARGE SCALE GENOMIC DNA]</scope>
    <source>
        <strain evidence="3 4">Koide BX008</strain>
    </source>
</reference>
<keyword evidence="2" id="KW-1133">Transmembrane helix</keyword>
<dbReference type="EMBL" id="KN818227">
    <property type="protein sequence ID" value="KIL68697.1"/>
    <property type="molecule type" value="Genomic_DNA"/>
</dbReference>
<dbReference type="InParanoid" id="A0A0C2X3F5"/>
<gene>
    <name evidence="3" type="ORF">M378DRAFT_157795</name>
</gene>
<feature type="compositionally biased region" description="Low complexity" evidence="1">
    <location>
        <begin position="132"/>
        <end position="150"/>
    </location>
</feature>
<accession>A0A0C2X3F5</accession>
<dbReference type="AlphaFoldDB" id="A0A0C2X3F5"/>
<evidence type="ECO:0000313" key="4">
    <source>
        <dbReference type="Proteomes" id="UP000054549"/>
    </source>
</evidence>